<accession>A0A9D4VKN8</accession>
<dbReference type="Gramene" id="Psat07G0188500-T1">
    <property type="protein sequence ID" value="KAI5385053.1"/>
    <property type="gene ID" value="KIW84_071885"/>
</dbReference>
<comment type="caution">
    <text evidence="2">The sequence shown here is derived from an EMBL/GenBank/DDBJ whole genome shotgun (WGS) entry which is preliminary data.</text>
</comment>
<keyword evidence="1" id="KW-0812">Transmembrane</keyword>
<name>A0A9D4VKN8_PEA</name>
<evidence type="ECO:0000313" key="2">
    <source>
        <dbReference type="EMBL" id="KAI5385053.1"/>
    </source>
</evidence>
<keyword evidence="3" id="KW-1185">Reference proteome</keyword>
<dbReference type="Gene3D" id="3.60.10.10">
    <property type="entry name" value="Endonuclease/exonuclease/phosphatase"/>
    <property type="match status" value="1"/>
</dbReference>
<dbReference type="AlphaFoldDB" id="A0A9D4VKN8"/>
<proteinExistence type="predicted"/>
<evidence type="ECO:0000313" key="3">
    <source>
        <dbReference type="Proteomes" id="UP001058974"/>
    </source>
</evidence>
<reference evidence="2 3" key="1">
    <citation type="journal article" date="2022" name="Nat. Genet.">
        <title>Improved pea reference genome and pan-genome highlight genomic features and evolutionary characteristics.</title>
        <authorList>
            <person name="Yang T."/>
            <person name="Liu R."/>
            <person name="Luo Y."/>
            <person name="Hu S."/>
            <person name="Wang D."/>
            <person name="Wang C."/>
            <person name="Pandey M.K."/>
            <person name="Ge S."/>
            <person name="Xu Q."/>
            <person name="Li N."/>
            <person name="Li G."/>
            <person name="Huang Y."/>
            <person name="Saxena R.K."/>
            <person name="Ji Y."/>
            <person name="Li M."/>
            <person name="Yan X."/>
            <person name="He Y."/>
            <person name="Liu Y."/>
            <person name="Wang X."/>
            <person name="Xiang C."/>
            <person name="Varshney R.K."/>
            <person name="Ding H."/>
            <person name="Gao S."/>
            <person name="Zong X."/>
        </authorList>
    </citation>
    <scope>NUCLEOTIDE SEQUENCE [LARGE SCALE GENOMIC DNA]</scope>
    <source>
        <strain evidence="2 3">cv. Zhongwan 6</strain>
    </source>
</reference>
<sequence>MLAMGRGPLVALVFLVVEAIIMSLGALVAFEEEILFQSRNVEDNGGKGKKRKAYKERCGRSSQCIQSEIDEFNEFIEAINLIEIPSLSDSFSWANNDGSARSSLDRFLLTKSMVNSWKVVGQEIWVKDISDHAHVWIKTNGLDLGPKSFRVLVIGLSIKITKKL</sequence>
<feature type="transmembrane region" description="Helical" evidence="1">
    <location>
        <begin position="9"/>
        <end position="30"/>
    </location>
</feature>
<dbReference type="Proteomes" id="UP001058974">
    <property type="component" value="Chromosome 7"/>
</dbReference>
<gene>
    <name evidence="2" type="ORF">KIW84_071885</name>
</gene>
<dbReference type="InterPro" id="IPR036691">
    <property type="entry name" value="Endo/exonu/phosph_ase_sf"/>
</dbReference>
<protein>
    <submittedName>
        <fullName evidence="2">Uncharacterized protein</fullName>
    </submittedName>
</protein>
<dbReference type="SUPFAM" id="SSF56219">
    <property type="entry name" value="DNase I-like"/>
    <property type="match status" value="1"/>
</dbReference>
<dbReference type="PANTHER" id="PTHR33710:SF64">
    <property type="entry name" value="ENDONUCLEASE_EXONUCLEASE_PHOSPHATASE DOMAIN-CONTAINING PROTEIN"/>
    <property type="match status" value="1"/>
</dbReference>
<dbReference type="EMBL" id="JAMSHJ010000007">
    <property type="protein sequence ID" value="KAI5385053.1"/>
    <property type="molecule type" value="Genomic_DNA"/>
</dbReference>
<evidence type="ECO:0000256" key="1">
    <source>
        <dbReference type="SAM" id="Phobius"/>
    </source>
</evidence>
<dbReference type="PANTHER" id="PTHR33710">
    <property type="entry name" value="BNAC02G09200D PROTEIN"/>
    <property type="match status" value="1"/>
</dbReference>
<organism evidence="2 3">
    <name type="scientific">Pisum sativum</name>
    <name type="common">Garden pea</name>
    <name type="synonym">Lathyrus oleraceus</name>
    <dbReference type="NCBI Taxonomy" id="3888"/>
    <lineage>
        <taxon>Eukaryota</taxon>
        <taxon>Viridiplantae</taxon>
        <taxon>Streptophyta</taxon>
        <taxon>Embryophyta</taxon>
        <taxon>Tracheophyta</taxon>
        <taxon>Spermatophyta</taxon>
        <taxon>Magnoliopsida</taxon>
        <taxon>eudicotyledons</taxon>
        <taxon>Gunneridae</taxon>
        <taxon>Pentapetalae</taxon>
        <taxon>rosids</taxon>
        <taxon>fabids</taxon>
        <taxon>Fabales</taxon>
        <taxon>Fabaceae</taxon>
        <taxon>Papilionoideae</taxon>
        <taxon>50 kb inversion clade</taxon>
        <taxon>NPAAA clade</taxon>
        <taxon>Hologalegina</taxon>
        <taxon>IRL clade</taxon>
        <taxon>Fabeae</taxon>
        <taxon>Lathyrus</taxon>
    </lineage>
</organism>
<keyword evidence="1" id="KW-1133">Transmembrane helix</keyword>
<keyword evidence="1" id="KW-0472">Membrane</keyword>